<feature type="domain" description="Myb-like" evidence="2">
    <location>
        <begin position="491"/>
        <end position="538"/>
    </location>
</feature>
<dbReference type="Gene3D" id="1.10.246.220">
    <property type="match status" value="1"/>
</dbReference>
<evidence type="ECO:0000259" key="3">
    <source>
        <dbReference type="PROSITE" id="PS51294"/>
    </source>
</evidence>
<feature type="compositionally biased region" description="Basic residues" evidence="1">
    <location>
        <begin position="645"/>
        <end position="655"/>
    </location>
</feature>
<dbReference type="CDD" id="cd11660">
    <property type="entry name" value="SANT_TRF"/>
    <property type="match status" value="1"/>
</dbReference>
<sequence>MPDILKQMMGNERGKCDSGTVIDASINTFTSSNEKANRLTYKLVRVEGDGSFVPALEDELIEVEHLLAEPKNEKVSVDSALCLEMENPEKCLAIEDFPCTVECGQIKNDRGALDPNSIREEEEESKLEFLDGMLQGVDEEGDLHVTNSLSGACEDYLLDTEFAEEVSNLNYGPCEGSCMGNLGLESHFPGLSGRDNGAAEISELSTATIPVPESISGQNCLLLDKMTIRELHEAFRSTFGRETSVKDKQWLKNRISFGLQNLVELENVSSLWEGGISSNENEGHMILTTSNDSSGRMFSTFTNVLGNRTKPVGQVVDRDLLTTSSAEAGKVGNGLLNMGDREGSLLTRKRLRKPTRRYIEESSDLKSRNCSGRLETPSTSLRDRFLQFRSHNQHHRTGFGVMPMVTREEALGGAGIQVPFSLRERKGRPKKNTSILGNETEDIKDRRHSIPNRNSNREPSLAESQDDMSDDCVTMIRTEKGGRRRKHHRLWTLSEVMKLIDGVSQYGVGRWTEIKRLLFSSSAYRTSVDLKDKWRNLLRASCTQLQSKREMKWDSQSDDKAHPDHAEISQLYPRKKTEAANKIAMQAEQGRKHASRPIPSSVLRRVSELALIYPYPRERKTKLSRSAPFTSATTSSGTPVSRTGRITHRKSVNGN</sequence>
<organism evidence="4 5">
    <name type="scientific">Tetracentron sinense</name>
    <name type="common">Spur-leaf</name>
    <dbReference type="NCBI Taxonomy" id="13715"/>
    <lineage>
        <taxon>Eukaryota</taxon>
        <taxon>Viridiplantae</taxon>
        <taxon>Streptophyta</taxon>
        <taxon>Embryophyta</taxon>
        <taxon>Tracheophyta</taxon>
        <taxon>Spermatophyta</taxon>
        <taxon>Magnoliopsida</taxon>
        <taxon>Trochodendrales</taxon>
        <taxon>Trochodendraceae</taxon>
        <taxon>Tetracentron</taxon>
    </lineage>
</organism>
<feature type="region of interest" description="Disordered" evidence="1">
    <location>
        <begin position="621"/>
        <end position="655"/>
    </location>
</feature>
<dbReference type="Proteomes" id="UP000655225">
    <property type="component" value="Unassembled WGS sequence"/>
</dbReference>
<feature type="compositionally biased region" description="Polar residues" evidence="1">
    <location>
        <begin position="627"/>
        <end position="641"/>
    </location>
</feature>
<feature type="domain" description="HTH myb-type" evidence="3">
    <location>
        <begin position="483"/>
        <end position="542"/>
    </location>
</feature>
<dbReference type="EMBL" id="JABCRI010000011">
    <property type="protein sequence ID" value="KAF8397717.1"/>
    <property type="molecule type" value="Genomic_DNA"/>
</dbReference>
<gene>
    <name evidence="4" type="ORF">HHK36_016639</name>
</gene>
<dbReference type="PANTHER" id="PTHR47122">
    <property type="entry name" value="MYB-LIKE DNA-BINDING DOMAIN CONTAINING PROTEIN, EXPRESSED"/>
    <property type="match status" value="1"/>
</dbReference>
<evidence type="ECO:0000259" key="2">
    <source>
        <dbReference type="PROSITE" id="PS50090"/>
    </source>
</evidence>
<dbReference type="InterPro" id="IPR017930">
    <property type="entry name" value="Myb_dom"/>
</dbReference>
<feature type="compositionally biased region" description="Basic and acidic residues" evidence="1">
    <location>
        <begin position="548"/>
        <end position="567"/>
    </location>
</feature>
<dbReference type="PROSITE" id="PS51294">
    <property type="entry name" value="HTH_MYB"/>
    <property type="match status" value="1"/>
</dbReference>
<comment type="caution">
    <text evidence="4">The sequence shown here is derived from an EMBL/GenBank/DDBJ whole genome shotgun (WGS) entry which is preliminary data.</text>
</comment>
<keyword evidence="5" id="KW-1185">Reference proteome</keyword>
<dbReference type="InterPro" id="IPR009057">
    <property type="entry name" value="Homeodomain-like_sf"/>
</dbReference>
<evidence type="ECO:0000256" key="1">
    <source>
        <dbReference type="SAM" id="MobiDB-lite"/>
    </source>
</evidence>
<dbReference type="OMA" id="SAQENNR"/>
<dbReference type="SMART" id="SM00717">
    <property type="entry name" value="SANT"/>
    <property type="match status" value="1"/>
</dbReference>
<feature type="region of interest" description="Disordered" evidence="1">
    <location>
        <begin position="425"/>
        <end position="469"/>
    </location>
</feature>
<reference evidence="4 5" key="1">
    <citation type="submission" date="2020-04" db="EMBL/GenBank/DDBJ databases">
        <title>Plant Genome Project.</title>
        <authorList>
            <person name="Zhang R.-G."/>
        </authorList>
    </citation>
    <scope>NUCLEOTIDE SEQUENCE [LARGE SCALE GENOMIC DNA]</scope>
    <source>
        <strain evidence="4">YNK0</strain>
        <tissue evidence="4">Leaf</tissue>
    </source>
</reference>
<evidence type="ECO:0000313" key="5">
    <source>
        <dbReference type="Proteomes" id="UP000655225"/>
    </source>
</evidence>
<accession>A0A834Z659</accession>
<feature type="region of interest" description="Disordered" evidence="1">
    <location>
        <begin position="548"/>
        <end position="568"/>
    </location>
</feature>
<proteinExistence type="predicted"/>
<dbReference type="PROSITE" id="PS50090">
    <property type="entry name" value="MYB_LIKE"/>
    <property type="match status" value="1"/>
</dbReference>
<dbReference type="OrthoDB" id="608866at2759"/>
<protein>
    <submittedName>
        <fullName evidence="4">Uncharacterized protein</fullName>
    </submittedName>
</protein>
<dbReference type="InterPro" id="IPR001005">
    <property type="entry name" value="SANT/Myb"/>
</dbReference>
<dbReference type="AlphaFoldDB" id="A0A834Z659"/>
<evidence type="ECO:0000313" key="4">
    <source>
        <dbReference type="EMBL" id="KAF8397717.1"/>
    </source>
</evidence>
<dbReference type="SUPFAM" id="SSF46689">
    <property type="entry name" value="Homeodomain-like"/>
    <property type="match status" value="1"/>
</dbReference>
<dbReference type="PANTHER" id="PTHR47122:SF8">
    <property type="entry name" value="MYB-LIKE DOMAIN-CONTAINING PROTEIN"/>
    <property type="match status" value="1"/>
</dbReference>
<name>A0A834Z659_TETSI</name>
<dbReference type="Pfam" id="PF00249">
    <property type="entry name" value="Myb_DNA-binding"/>
    <property type="match status" value="1"/>
</dbReference>